<accession>A0A8X6KAZ3</accession>
<keyword evidence="3" id="KW-1185">Reference proteome</keyword>
<protein>
    <submittedName>
        <fullName evidence="2">Uncharacterized protein</fullName>
    </submittedName>
</protein>
<feature type="region of interest" description="Disordered" evidence="1">
    <location>
        <begin position="75"/>
        <end position="100"/>
    </location>
</feature>
<dbReference type="AlphaFoldDB" id="A0A8X6KAZ3"/>
<dbReference type="InterPro" id="IPR036612">
    <property type="entry name" value="KH_dom_type_1_sf"/>
</dbReference>
<evidence type="ECO:0000313" key="3">
    <source>
        <dbReference type="Proteomes" id="UP000887116"/>
    </source>
</evidence>
<dbReference type="PANTHER" id="PTHR11208">
    <property type="entry name" value="RNA-BINDING PROTEIN RELATED"/>
    <property type="match status" value="1"/>
</dbReference>
<sequence length="100" mass="11469">MAILGRGSMRDKEMEEREREREREELRNQGNPKYAHLNEDLHVEVSAYAAPAEAYRRVSVAFVELHHFFAISSRTIHPSTRATTTRTNSSDPVSWPSSDP</sequence>
<dbReference type="SUPFAM" id="SSF54791">
    <property type="entry name" value="Eukaryotic type KH-domain (KH-domain type I)"/>
    <property type="match status" value="1"/>
</dbReference>
<evidence type="ECO:0000313" key="2">
    <source>
        <dbReference type="EMBL" id="GFQ66453.1"/>
    </source>
</evidence>
<dbReference type="EMBL" id="BMAO01010335">
    <property type="protein sequence ID" value="GFQ66453.1"/>
    <property type="molecule type" value="Genomic_DNA"/>
</dbReference>
<dbReference type="GO" id="GO:0005634">
    <property type="term" value="C:nucleus"/>
    <property type="evidence" value="ECO:0007669"/>
    <property type="project" value="TreeGrafter"/>
</dbReference>
<dbReference type="Proteomes" id="UP000887116">
    <property type="component" value="Unassembled WGS sequence"/>
</dbReference>
<dbReference type="OrthoDB" id="6777263at2759"/>
<dbReference type="PANTHER" id="PTHR11208:SF42">
    <property type="entry name" value="QUAKING RELATED 54B, ISOFORM E"/>
    <property type="match status" value="1"/>
</dbReference>
<dbReference type="InterPro" id="IPR045071">
    <property type="entry name" value="BBP-like"/>
</dbReference>
<gene>
    <name evidence="2" type="ORF">TNCT_99411</name>
</gene>
<dbReference type="GO" id="GO:0003729">
    <property type="term" value="F:mRNA binding"/>
    <property type="evidence" value="ECO:0007669"/>
    <property type="project" value="TreeGrafter"/>
</dbReference>
<evidence type="ECO:0000256" key="1">
    <source>
        <dbReference type="SAM" id="MobiDB-lite"/>
    </source>
</evidence>
<organism evidence="2 3">
    <name type="scientific">Trichonephila clavata</name>
    <name type="common">Joro spider</name>
    <name type="synonym">Nephila clavata</name>
    <dbReference type="NCBI Taxonomy" id="2740835"/>
    <lineage>
        <taxon>Eukaryota</taxon>
        <taxon>Metazoa</taxon>
        <taxon>Ecdysozoa</taxon>
        <taxon>Arthropoda</taxon>
        <taxon>Chelicerata</taxon>
        <taxon>Arachnida</taxon>
        <taxon>Araneae</taxon>
        <taxon>Araneomorphae</taxon>
        <taxon>Entelegynae</taxon>
        <taxon>Araneoidea</taxon>
        <taxon>Nephilidae</taxon>
        <taxon>Trichonephila</taxon>
    </lineage>
</organism>
<feature type="region of interest" description="Disordered" evidence="1">
    <location>
        <begin position="1"/>
        <end position="35"/>
    </location>
</feature>
<reference evidence="2" key="1">
    <citation type="submission" date="2020-07" db="EMBL/GenBank/DDBJ databases">
        <title>Multicomponent nature underlies the extraordinary mechanical properties of spider dragline silk.</title>
        <authorList>
            <person name="Kono N."/>
            <person name="Nakamura H."/>
            <person name="Mori M."/>
            <person name="Yoshida Y."/>
            <person name="Ohtoshi R."/>
            <person name="Malay A.D."/>
            <person name="Moran D.A.P."/>
            <person name="Tomita M."/>
            <person name="Numata K."/>
            <person name="Arakawa K."/>
        </authorList>
    </citation>
    <scope>NUCLEOTIDE SEQUENCE</scope>
</reference>
<feature type="compositionally biased region" description="Basic and acidic residues" evidence="1">
    <location>
        <begin position="8"/>
        <end position="27"/>
    </location>
</feature>
<name>A0A8X6KAZ3_TRICU</name>
<proteinExistence type="predicted"/>
<dbReference type="GO" id="GO:0000381">
    <property type="term" value="P:regulation of alternative mRNA splicing, via spliceosome"/>
    <property type="evidence" value="ECO:0007669"/>
    <property type="project" value="TreeGrafter"/>
</dbReference>
<dbReference type="Gene3D" id="3.30.1370.10">
    <property type="entry name" value="K Homology domain, type 1"/>
    <property type="match status" value="1"/>
</dbReference>
<comment type="caution">
    <text evidence="2">The sequence shown here is derived from an EMBL/GenBank/DDBJ whole genome shotgun (WGS) entry which is preliminary data.</text>
</comment>